<evidence type="ECO:0000256" key="3">
    <source>
        <dbReference type="ARBA" id="ARBA00022833"/>
    </source>
</evidence>
<feature type="domain" description="CENP-V/GFA" evidence="5">
    <location>
        <begin position="12"/>
        <end position="126"/>
    </location>
</feature>
<keyword evidence="3" id="KW-0862">Zinc</keyword>
<comment type="caution">
    <text evidence="6">The sequence shown here is derived from an EMBL/GenBank/DDBJ whole genome shotgun (WGS) entry which is preliminary data.</text>
</comment>
<keyword evidence="4" id="KW-0456">Lyase</keyword>
<dbReference type="PANTHER" id="PTHR33337">
    <property type="entry name" value="GFA DOMAIN-CONTAINING PROTEIN"/>
    <property type="match status" value="1"/>
</dbReference>
<dbReference type="AlphaFoldDB" id="A0A2T4JBV5"/>
<evidence type="ECO:0000259" key="5">
    <source>
        <dbReference type="PROSITE" id="PS51891"/>
    </source>
</evidence>
<dbReference type="Gene3D" id="3.90.1590.10">
    <property type="entry name" value="glutathione-dependent formaldehyde- activating enzyme (gfa)"/>
    <property type="match status" value="1"/>
</dbReference>
<evidence type="ECO:0000256" key="2">
    <source>
        <dbReference type="ARBA" id="ARBA00022723"/>
    </source>
</evidence>
<evidence type="ECO:0000256" key="1">
    <source>
        <dbReference type="ARBA" id="ARBA00005495"/>
    </source>
</evidence>
<protein>
    <submittedName>
        <fullName evidence="6">GFA family protein</fullName>
    </submittedName>
</protein>
<dbReference type="PANTHER" id="PTHR33337:SF40">
    <property type="entry name" value="CENP-V_GFA DOMAIN-CONTAINING PROTEIN-RELATED"/>
    <property type="match status" value="1"/>
</dbReference>
<keyword evidence="2" id="KW-0479">Metal-binding</keyword>
<dbReference type="InterPro" id="IPR011057">
    <property type="entry name" value="Mss4-like_sf"/>
</dbReference>
<sequence>MPGKEAAMIPPFTGRCLCGAVTYRCTATPLWQAHCHCESCRRATASPFTSFFGIANGAWSWTGTAPATYPSSPGTWRDFCPVCGTQMAYRSTRFPGETHFYAATLDDPAAYAPTEHVNSIEKLPWLHLCDGLPLK</sequence>
<dbReference type="PROSITE" id="PS51891">
    <property type="entry name" value="CENP_V_GFA"/>
    <property type="match status" value="1"/>
</dbReference>
<dbReference type="Pfam" id="PF04828">
    <property type="entry name" value="GFA"/>
    <property type="match status" value="1"/>
</dbReference>
<name>A0A2T4JBV5_FUSBL</name>
<evidence type="ECO:0000313" key="6">
    <source>
        <dbReference type="EMBL" id="PTE15379.1"/>
    </source>
</evidence>
<dbReference type="GO" id="GO:0046872">
    <property type="term" value="F:metal ion binding"/>
    <property type="evidence" value="ECO:0007669"/>
    <property type="project" value="UniProtKB-KW"/>
</dbReference>
<proteinExistence type="inferred from homology"/>
<evidence type="ECO:0000256" key="4">
    <source>
        <dbReference type="ARBA" id="ARBA00023239"/>
    </source>
</evidence>
<dbReference type="SUPFAM" id="SSF51316">
    <property type="entry name" value="Mss4-like"/>
    <property type="match status" value="1"/>
</dbReference>
<dbReference type="Proteomes" id="UP000241362">
    <property type="component" value="Unassembled WGS sequence"/>
</dbReference>
<dbReference type="GO" id="GO:0016846">
    <property type="term" value="F:carbon-sulfur lyase activity"/>
    <property type="evidence" value="ECO:0007669"/>
    <property type="project" value="InterPro"/>
</dbReference>
<keyword evidence="7" id="KW-1185">Reference proteome</keyword>
<dbReference type="InterPro" id="IPR006913">
    <property type="entry name" value="CENP-V/GFA"/>
</dbReference>
<accession>A0A2T4JBV5</accession>
<organism evidence="6 7">
    <name type="scientific">Fuscovulum blasticum DSM 2131</name>
    <dbReference type="NCBI Taxonomy" id="1188250"/>
    <lineage>
        <taxon>Bacteria</taxon>
        <taxon>Pseudomonadati</taxon>
        <taxon>Pseudomonadota</taxon>
        <taxon>Alphaproteobacteria</taxon>
        <taxon>Rhodobacterales</taxon>
        <taxon>Paracoccaceae</taxon>
        <taxon>Pseudogemmobacter</taxon>
    </lineage>
</organism>
<evidence type="ECO:0000313" key="7">
    <source>
        <dbReference type="Proteomes" id="UP000241362"/>
    </source>
</evidence>
<dbReference type="EMBL" id="PZKE01000004">
    <property type="protein sequence ID" value="PTE15379.1"/>
    <property type="molecule type" value="Genomic_DNA"/>
</dbReference>
<reference evidence="6 7" key="1">
    <citation type="submission" date="2018-03" db="EMBL/GenBank/DDBJ databases">
        <title>Rhodobacter blasticus.</title>
        <authorList>
            <person name="Meyer T.E."/>
            <person name="Miller S."/>
            <person name="Lodha T."/>
            <person name="Gandham S."/>
            <person name="Chintalapati S."/>
            <person name="Chintalapati V.R."/>
        </authorList>
    </citation>
    <scope>NUCLEOTIDE SEQUENCE [LARGE SCALE GENOMIC DNA]</scope>
    <source>
        <strain evidence="6 7">DSM 2131</strain>
    </source>
</reference>
<gene>
    <name evidence="6" type="ORF">C5F44_06155</name>
</gene>
<comment type="similarity">
    <text evidence="1">Belongs to the Gfa family.</text>
</comment>